<protein>
    <submittedName>
        <fullName evidence="1">(rape) hypothetical protein</fullName>
    </submittedName>
</protein>
<feature type="non-terminal residue" evidence="1">
    <location>
        <position position="51"/>
    </location>
</feature>
<dbReference type="EMBL" id="HG994358">
    <property type="protein sequence ID" value="CAF2292848.1"/>
    <property type="molecule type" value="Genomic_DNA"/>
</dbReference>
<dbReference type="Proteomes" id="UP001295469">
    <property type="component" value="Chromosome A04"/>
</dbReference>
<proteinExistence type="predicted"/>
<gene>
    <name evidence="1" type="ORF">DARMORV10_A04P27970.1</name>
</gene>
<dbReference type="AlphaFoldDB" id="A0A817AWC1"/>
<accession>A0A817AWC1</accession>
<name>A0A817AWC1_BRANA</name>
<evidence type="ECO:0000313" key="1">
    <source>
        <dbReference type="EMBL" id="CAF2292848.1"/>
    </source>
</evidence>
<reference evidence="1" key="1">
    <citation type="submission" date="2021-01" db="EMBL/GenBank/DDBJ databases">
        <authorList>
            <consortium name="Genoscope - CEA"/>
            <person name="William W."/>
        </authorList>
    </citation>
    <scope>NUCLEOTIDE SEQUENCE</scope>
</reference>
<organism evidence="1">
    <name type="scientific">Brassica napus</name>
    <name type="common">Rape</name>
    <dbReference type="NCBI Taxonomy" id="3708"/>
    <lineage>
        <taxon>Eukaryota</taxon>
        <taxon>Viridiplantae</taxon>
        <taxon>Streptophyta</taxon>
        <taxon>Embryophyta</taxon>
        <taxon>Tracheophyta</taxon>
        <taxon>Spermatophyta</taxon>
        <taxon>Magnoliopsida</taxon>
        <taxon>eudicotyledons</taxon>
        <taxon>Gunneridae</taxon>
        <taxon>Pentapetalae</taxon>
        <taxon>rosids</taxon>
        <taxon>malvids</taxon>
        <taxon>Brassicales</taxon>
        <taxon>Brassicaceae</taxon>
        <taxon>Brassiceae</taxon>
        <taxon>Brassica</taxon>
    </lineage>
</organism>
<sequence length="51" mass="6288">MQIFFYLQAYIWACKGSRILGLRGCYSFKKHILMICMHQFFFSTKKRYIIR</sequence>